<feature type="domain" description="RNA polymerase sigma-70 ECF-like HTH" evidence="1">
    <location>
        <begin position="30"/>
        <end position="136"/>
    </location>
</feature>
<reference evidence="2 3" key="1">
    <citation type="submission" date="2019-02" db="EMBL/GenBank/DDBJ databases">
        <title>Deep-cultivation of Planctomycetes and their phenomic and genomic characterization uncovers novel biology.</title>
        <authorList>
            <person name="Wiegand S."/>
            <person name="Jogler M."/>
            <person name="Boedeker C."/>
            <person name="Pinto D."/>
            <person name="Vollmers J."/>
            <person name="Rivas-Marin E."/>
            <person name="Kohn T."/>
            <person name="Peeters S.H."/>
            <person name="Heuer A."/>
            <person name="Rast P."/>
            <person name="Oberbeckmann S."/>
            <person name="Bunk B."/>
            <person name="Jeske O."/>
            <person name="Meyerdierks A."/>
            <person name="Storesund J.E."/>
            <person name="Kallscheuer N."/>
            <person name="Luecker S."/>
            <person name="Lage O.M."/>
            <person name="Pohl T."/>
            <person name="Merkel B.J."/>
            <person name="Hornburger P."/>
            <person name="Mueller R.-W."/>
            <person name="Bruemmer F."/>
            <person name="Labrenz M."/>
            <person name="Spormann A.M."/>
            <person name="Op den Camp H."/>
            <person name="Overmann J."/>
            <person name="Amann R."/>
            <person name="Jetten M.S.M."/>
            <person name="Mascher T."/>
            <person name="Medema M.H."/>
            <person name="Devos D.P."/>
            <person name="Kaster A.-K."/>
            <person name="Ovreas L."/>
            <person name="Rohde M."/>
            <person name="Galperin M.Y."/>
            <person name="Jogler C."/>
        </authorList>
    </citation>
    <scope>NUCLEOTIDE SEQUENCE [LARGE SCALE GENOMIC DNA]</scope>
    <source>
        <strain evidence="2 3">SV_7m_r</strain>
    </source>
</reference>
<dbReference type="InterPro" id="IPR013324">
    <property type="entry name" value="RNA_pol_sigma_r3/r4-like"/>
</dbReference>
<evidence type="ECO:0000259" key="1">
    <source>
        <dbReference type="Pfam" id="PF07638"/>
    </source>
</evidence>
<evidence type="ECO:0000313" key="2">
    <source>
        <dbReference type="EMBL" id="QDT62281.1"/>
    </source>
</evidence>
<dbReference type="Pfam" id="PF07638">
    <property type="entry name" value="Sigma70_ECF"/>
    <property type="match status" value="1"/>
</dbReference>
<dbReference type="Gene3D" id="1.10.10.10">
    <property type="entry name" value="Winged helix-like DNA-binding domain superfamily/Winged helix DNA-binding domain"/>
    <property type="match status" value="1"/>
</dbReference>
<accession>A0A517T1R4</accession>
<organism evidence="2 3">
    <name type="scientific">Stieleria bergensis</name>
    <dbReference type="NCBI Taxonomy" id="2528025"/>
    <lineage>
        <taxon>Bacteria</taxon>
        <taxon>Pseudomonadati</taxon>
        <taxon>Planctomycetota</taxon>
        <taxon>Planctomycetia</taxon>
        <taxon>Pirellulales</taxon>
        <taxon>Pirellulaceae</taxon>
        <taxon>Stieleria</taxon>
    </lineage>
</organism>
<dbReference type="AlphaFoldDB" id="A0A517T1R4"/>
<name>A0A517T1R4_9BACT</name>
<protein>
    <submittedName>
        <fullName evidence="2">RNA polymerase sigma factor SigL</fullName>
    </submittedName>
</protein>
<proteinExistence type="predicted"/>
<dbReference type="InterPro" id="IPR036388">
    <property type="entry name" value="WH-like_DNA-bd_sf"/>
</dbReference>
<dbReference type="EMBL" id="CP036272">
    <property type="protein sequence ID" value="QDT62281.1"/>
    <property type="molecule type" value="Genomic_DNA"/>
</dbReference>
<dbReference type="OrthoDB" id="278371at2"/>
<evidence type="ECO:0000313" key="3">
    <source>
        <dbReference type="Proteomes" id="UP000315003"/>
    </source>
</evidence>
<dbReference type="Proteomes" id="UP000315003">
    <property type="component" value="Chromosome"/>
</dbReference>
<gene>
    <name evidence="2" type="ORF">SV7mr_48280</name>
</gene>
<dbReference type="InterPro" id="IPR053812">
    <property type="entry name" value="HTH_Sigma70_ECF-like"/>
</dbReference>
<sequence length="139" mass="15945">MLNHGLQRTLIERNRVQKNLSPNDASAKLAAGSIIIRRLLVDDARRRNCLKRGGPLTGQSQTTGVFAEQTRSLDLIELNDALELLQTRYPRAAQVVEFRFFAGLTYEEISEQLAISVRTVKSDWQFAKCWLYRELEKHT</sequence>
<dbReference type="SUPFAM" id="SSF88659">
    <property type="entry name" value="Sigma3 and sigma4 domains of RNA polymerase sigma factors"/>
    <property type="match status" value="1"/>
</dbReference>
<keyword evidence="3" id="KW-1185">Reference proteome</keyword>